<dbReference type="EMBL" id="GALX01001296">
    <property type="protein sequence ID" value="JAB67170.1"/>
    <property type="molecule type" value="Transcribed_RNA"/>
</dbReference>
<name>V5GAM1_ANOGL</name>
<evidence type="ECO:0000313" key="2">
    <source>
        <dbReference type="EMBL" id="JAB67170.1"/>
    </source>
</evidence>
<keyword evidence="2" id="KW-0695">RNA-directed DNA polymerase</keyword>
<feature type="domain" description="Reverse transcriptase" evidence="1">
    <location>
        <begin position="1"/>
        <end position="157"/>
    </location>
</feature>
<dbReference type="PROSITE" id="PS50878">
    <property type="entry name" value="RT_POL"/>
    <property type="match status" value="1"/>
</dbReference>
<dbReference type="SUPFAM" id="SSF56672">
    <property type="entry name" value="DNA/RNA polymerases"/>
    <property type="match status" value="1"/>
</dbReference>
<dbReference type="InterPro" id="IPR043502">
    <property type="entry name" value="DNA/RNA_pol_sf"/>
</dbReference>
<organism evidence="2">
    <name type="scientific">Anoplophora glabripennis</name>
    <name type="common">Asian longhorn beetle</name>
    <name type="synonym">Anoplophora nobilis</name>
    <dbReference type="NCBI Taxonomy" id="217634"/>
    <lineage>
        <taxon>Eukaryota</taxon>
        <taxon>Metazoa</taxon>
        <taxon>Ecdysozoa</taxon>
        <taxon>Arthropoda</taxon>
        <taxon>Hexapoda</taxon>
        <taxon>Insecta</taxon>
        <taxon>Pterygota</taxon>
        <taxon>Neoptera</taxon>
        <taxon>Endopterygota</taxon>
        <taxon>Coleoptera</taxon>
        <taxon>Polyphaga</taxon>
        <taxon>Cucujiformia</taxon>
        <taxon>Chrysomeloidea</taxon>
        <taxon>Cerambycidae</taxon>
        <taxon>Lamiinae</taxon>
        <taxon>Lamiini</taxon>
        <taxon>Anoplophora</taxon>
    </lineage>
</organism>
<proteinExistence type="predicted"/>
<reference evidence="2" key="1">
    <citation type="submission" date="2013-07" db="EMBL/GenBank/DDBJ databases">
        <title>Midgut Transcriptome Profiling of Anoplphora glabripennis, a Lignocellulose Degrading, Wood-Boring Cerambycid.</title>
        <authorList>
            <person name="Scully E.D."/>
            <person name="Hoover K."/>
            <person name="Carlson J.E."/>
            <person name="Tien M."/>
            <person name="Geib S.M."/>
        </authorList>
    </citation>
    <scope>NUCLEOTIDE SEQUENCE</scope>
</reference>
<keyword evidence="2" id="KW-0808">Transferase</keyword>
<evidence type="ECO:0000259" key="1">
    <source>
        <dbReference type="PROSITE" id="PS50878"/>
    </source>
</evidence>
<protein>
    <submittedName>
        <fullName evidence="2">RNA-directed DNA polymerase</fullName>
    </submittedName>
</protein>
<dbReference type="PANTHER" id="PTHR33332">
    <property type="entry name" value="REVERSE TRANSCRIPTASE DOMAIN-CONTAINING PROTEIN"/>
    <property type="match status" value="1"/>
</dbReference>
<dbReference type="GO" id="GO:0003964">
    <property type="term" value="F:RNA-directed DNA polymerase activity"/>
    <property type="evidence" value="ECO:0007669"/>
    <property type="project" value="UniProtKB-KW"/>
</dbReference>
<dbReference type="Pfam" id="PF00078">
    <property type="entry name" value="RVT_1"/>
    <property type="match status" value="1"/>
</dbReference>
<dbReference type="InterPro" id="IPR000477">
    <property type="entry name" value="RT_dom"/>
</dbReference>
<sequence length="157" mass="17880">MHSFLERVYHFLDVGEYPVGIFCDLSKAFDCVDQKKLMTKLYAYGIRGLALGWVKTFLENRTQYVSINNNNSESHQVKQGVPQGSVLGPVLYLLYVNEIDSLSSSTHFTIYADDTSLITSNMNENALEADCNSLLSNLTEWFYQNSLYININKTKIL</sequence>
<keyword evidence="2" id="KW-0548">Nucleotidyltransferase</keyword>
<dbReference type="AlphaFoldDB" id="V5GAM1"/>
<gene>
    <name evidence="2" type="primary">RTJK</name>
</gene>
<accession>V5GAM1</accession>